<keyword evidence="2" id="KW-1185">Reference proteome</keyword>
<reference evidence="1 2" key="1">
    <citation type="submission" date="2021-03" db="EMBL/GenBank/DDBJ databases">
        <authorList>
            <person name="Kim M.K."/>
        </authorList>
    </citation>
    <scope>NUCLEOTIDE SEQUENCE [LARGE SCALE GENOMIC DNA]</scope>
    <source>
        <strain evidence="1 2">BT442</strain>
    </source>
</reference>
<dbReference type="EMBL" id="JAGETZ010000023">
    <property type="protein sequence ID" value="MBO2012941.1"/>
    <property type="molecule type" value="Genomic_DNA"/>
</dbReference>
<name>A0ABS3QNX3_9BACT</name>
<accession>A0ABS3QNX3</accession>
<evidence type="ECO:0000313" key="2">
    <source>
        <dbReference type="Proteomes" id="UP000664369"/>
    </source>
</evidence>
<organism evidence="1 2">
    <name type="scientific">Hymenobacter negativus</name>
    <dbReference type="NCBI Taxonomy" id="2795026"/>
    <lineage>
        <taxon>Bacteria</taxon>
        <taxon>Pseudomonadati</taxon>
        <taxon>Bacteroidota</taxon>
        <taxon>Cytophagia</taxon>
        <taxon>Cytophagales</taxon>
        <taxon>Hymenobacteraceae</taxon>
        <taxon>Hymenobacter</taxon>
    </lineage>
</organism>
<proteinExistence type="predicted"/>
<dbReference type="NCBIfam" id="TIGR04183">
    <property type="entry name" value="Por_Secre_tail"/>
    <property type="match status" value="1"/>
</dbReference>
<protein>
    <submittedName>
        <fullName evidence="1">T9SS type A sorting domain-containing protein</fullName>
    </submittedName>
</protein>
<dbReference type="InterPro" id="IPR026444">
    <property type="entry name" value="Secre_tail"/>
</dbReference>
<dbReference type="RefSeq" id="WP_208178681.1">
    <property type="nucleotide sequence ID" value="NZ_JAGETZ010000023.1"/>
</dbReference>
<gene>
    <name evidence="1" type="ORF">J4E00_28015</name>
</gene>
<comment type="caution">
    <text evidence="1">The sequence shown here is derived from an EMBL/GenBank/DDBJ whole genome shotgun (WGS) entry which is preliminary data.</text>
</comment>
<dbReference type="Proteomes" id="UP000664369">
    <property type="component" value="Unassembled WGS sequence"/>
</dbReference>
<evidence type="ECO:0000313" key="1">
    <source>
        <dbReference type="EMBL" id="MBO2012941.1"/>
    </source>
</evidence>
<sequence>MALHTFNLLSDEVQLAYVYREGTYLARRWNDLGVATDNAGVSVSLSRTTNGVSTDIVLVHQTLAPASSYTLANVPLTYTSNATPDSLHIEFYSGSVQTPTVGTVLLIDDISFVTPTAMRARALDVPVSVALNPSADGRFVLHSPKLSLLAAPFTVTDTTGRVVLQSAKASPATSRAIDLGAQAAGLYTLQLQTDKGLVVRKLVMH</sequence>